<dbReference type="SUPFAM" id="SSF47598">
    <property type="entry name" value="Ribbon-helix-helix"/>
    <property type="match status" value="1"/>
</dbReference>
<dbReference type="Pfam" id="PF08681">
    <property type="entry name" value="TacA1"/>
    <property type="match status" value="1"/>
</dbReference>
<sequence length="108" mass="12105">MTYKITNTQRGPGMPTASVSKTERINLRLDAASKQRLERAAMLEGQTLSRYVLGTALMRAQQVISEHETMVLSCRDAEVFFDRLANPPAMSPELSAALEEHVRRVDSR</sequence>
<evidence type="ECO:0000313" key="4">
    <source>
        <dbReference type="Proteomes" id="UP000274556"/>
    </source>
</evidence>
<dbReference type="PANTHER" id="PTHR35401">
    <property type="entry name" value="COPG FAMILY HELIX-TURN-HELIX PROTEIN-RELATED-RELATED"/>
    <property type="match status" value="1"/>
</dbReference>
<gene>
    <name evidence="3" type="ORF">BDD21_5305</name>
</gene>
<evidence type="ECO:0000256" key="1">
    <source>
        <dbReference type="ARBA" id="ARBA00022649"/>
    </source>
</evidence>
<proteinExistence type="inferred from homology"/>
<dbReference type="PANTHER" id="PTHR35401:SF2">
    <property type="entry name" value="ABC-TYPE TRANSPORT SYSTEM"/>
    <property type="match status" value="1"/>
</dbReference>
<dbReference type="Proteomes" id="UP000274556">
    <property type="component" value="Unassembled WGS sequence"/>
</dbReference>
<reference evidence="3 4" key="1">
    <citation type="submission" date="2018-10" db="EMBL/GenBank/DDBJ databases">
        <title>Genomic Encyclopedia of Archaeal and Bacterial Type Strains, Phase II (KMG-II): from individual species to whole genera.</title>
        <authorList>
            <person name="Goeker M."/>
        </authorList>
    </citation>
    <scope>NUCLEOTIDE SEQUENCE [LARGE SCALE GENOMIC DNA]</scope>
    <source>
        <strain evidence="3 4">DSM 235</strain>
    </source>
</reference>
<dbReference type="RefSeq" id="WP_170164907.1">
    <property type="nucleotide sequence ID" value="NZ_RBXL01000001.1"/>
</dbReference>
<dbReference type="InterPro" id="IPR010985">
    <property type="entry name" value="Ribbon_hlx_hlx"/>
</dbReference>
<dbReference type="Gene3D" id="1.20.5.780">
    <property type="entry name" value="Single helix bin"/>
    <property type="match status" value="1"/>
</dbReference>
<evidence type="ECO:0000256" key="2">
    <source>
        <dbReference type="ARBA" id="ARBA00049988"/>
    </source>
</evidence>
<organism evidence="3 4">
    <name type="scientific">Thiocapsa rosea</name>
    <dbReference type="NCBI Taxonomy" id="69360"/>
    <lineage>
        <taxon>Bacteria</taxon>
        <taxon>Pseudomonadati</taxon>
        <taxon>Pseudomonadota</taxon>
        <taxon>Gammaproteobacteria</taxon>
        <taxon>Chromatiales</taxon>
        <taxon>Chromatiaceae</taxon>
        <taxon>Thiocapsa</taxon>
    </lineage>
</organism>
<comment type="caution">
    <text evidence="3">The sequence shown here is derived from an EMBL/GenBank/DDBJ whole genome shotgun (WGS) entry which is preliminary data.</text>
</comment>
<name>A0A495VE74_9GAMM</name>
<dbReference type="InterPro" id="IPR014795">
    <property type="entry name" value="TacA_1-like"/>
</dbReference>
<dbReference type="GO" id="GO:0006355">
    <property type="term" value="P:regulation of DNA-templated transcription"/>
    <property type="evidence" value="ECO:0007669"/>
    <property type="project" value="InterPro"/>
</dbReference>
<dbReference type="EMBL" id="RBXL01000001">
    <property type="protein sequence ID" value="RKT47701.1"/>
    <property type="molecule type" value="Genomic_DNA"/>
</dbReference>
<keyword evidence="1" id="KW-1277">Toxin-antitoxin system</keyword>
<evidence type="ECO:0000313" key="3">
    <source>
        <dbReference type="EMBL" id="RKT47701.1"/>
    </source>
</evidence>
<protein>
    <submittedName>
        <fullName evidence="3">Uncharacterized protein (DUF1778 family)</fullName>
    </submittedName>
</protein>
<keyword evidence="4" id="KW-1185">Reference proteome</keyword>
<comment type="similarity">
    <text evidence="2">Belongs to the TacA antitoxin family.</text>
</comment>
<dbReference type="AlphaFoldDB" id="A0A495VE74"/>
<accession>A0A495VE74</accession>